<evidence type="ECO:0000256" key="1">
    <source>
        <dbReference type="ARBA" id="ARBA00022729"/>
    </source>
</evidence>
<dbReference type="NCBIfam" id="TIGR01614">
    <property type="entry name" value="PME_inhib"/>
    <property type="match status" value="1"/>
</dbReference>
<dbReference type="PANTHER" id="PTHR36710">
    <property type="entry name" value="PECTINESTERASE INHIBITOR-LIKE"/>
    <property type="match status" value="1"/>
</dbReference>
<feature type="domain" description="Pectinesterase inhibitor" evidence="5">
    <location>
        <begin position="24"/>
        <end position="170"/>
    </location>
</feature>
<accession>A0A5N6QUU5</accession>
<sequence>MNTISCTKVFLVLLVTLLPNQILADQSLISSACDHTLYKKLCKKTLESDSESSSATSFEVLSKVALKHATSTATHIHSKVTELLKGSSSNEVKAALKDCNENYQDAIQRLTASSNALASKKYNDVNTWVSAAMSAGDSCDQGLKDGGDDKSPLGHRGIAFTRLCSIVLAITNQLK</sequence>
<keyword evidence="1 4" id="KW-0732">Signal</keyword>
<dbReference type="AlphaFoldDB" id="A0A5N6QUU5"/>
<gene>
    <name evidence="6" type="ORF">FH972_006653</name>
</gene>
<keyword evidence="7" id="KW-1185">Reference proteome</keyword>
<dbReference type="Proteomes" id="UP000327013">
    <property type="component" value="Chromosome 2"/>
</dbReference>
<evidence type="ECO:0000313" key="6">
    <source>
        <dbReference type="EMBL" id="KAE8010268.1"/>
    </source>
</evidence>
<feature type="signal peptide" evidence="4">
    <location>
        <begin position="1"/>
        <end position="24"/>
    </location>
</feature>
<dbReference type="PANTHER" id="PTHR36710:SF18">
    <property type="entry name" value="PECTINESTERASE INHIBITOR 5-RELATED"/>
    <property type="match status" value="1"/>
</dbReference>
<organism evidence="6 7">
    <name type="scientific">Carpinus fangiana</name>
    <dbReference type="NCBI Taxonomy" id="176857"/>
    <lineage>
        <taxon>Eukaryota</taxon>
        <taxon>Viridiplantae</taxon>
        <taxon>Streptophyta</taxon>
        <taxon>Embryophyta</taxon>
        <taxon>Tracheophyta</taxon>
        <taxon>Spermatophyta</taxon>
        <taxon>Magnoliopsida</taxon>
        <taxon>eudicotyledons</taxon>
        <taxon>Gunneridae</taxon>
        <taxon>Pentapetalae</taxon>
        <taxon>rosids</taxon>
        <taxon>fabids</taxon>
        <taxon>Fagales</taxon>
        <taxon>Betulaceae</taxon>
        <taxon>Carpinus</taxon>
    </lineage>
</organism>
<evidence type="ECO:0000259" key="5">
    <source>
        <dbReference type="SMART" id="SM00856"/>
    </source>
</evidence>
<evidence type="ECO:0000256" key="2">
    <source>
        <dbReference type="ARBA" id="ARBA00023157"/>
    </source>
</evidence>
<dbReference type="OrthoDB" id="1899334at2759"/>
<dbReference type="SUPFAM" id="SSF101148">
    <property type="entry name" value="Plant invertase/pectin methylesterase inhibitor"/>
    <property type="match status" value="1"/>
</dbReference>
<dbReference type="Pfam" id="PF04043">
    <property type="entry name" value="PMEI"/>
    <property type="match status" value="1"/>
</dbReference>
<protein>
    <recommendedName>
        <fullName evidence="5">Pectinesterase inhibitor domain-containing protein</fullName>
    </recommendedName>
</protein>
<dbReference type="InterPro" id="IPR006501">
    <property type="entry name" value="Pectinesterase_inhib_dom"/>
</dbReference>
<reference evidence="6 7" key="1">
    <citation type="submission" date="2019-06" db="EMBL/GenBank/DDBJ databases">
        <title>A chromosomal-level reference genome of Carpinus fangiana (Coryloideae, Betulaceae).</title>
        <authorList>
            <person name="Yang X."/>
            <person name="Wang Z."/>
            <person name="Zhang L."/>
            <person name="Hao G."/>
            <person name="Liu J."/>
            <person name="Yang Y."/>
        </authorList>
    </citation>
    <scope>NUCLEOTIDE SEQUENCE [LARGE SCALE GENOMIC DNA]</scope>
    <source>
        <strain evidence="6">Cfa_2016G</strain>
        <tissue evidence="6">Leaf</tissue>
    </source>
</reference>
<dbReference type="InterPro" id="IPR035513">
    <property type="entry name" value="Invertase/methylesterase_inhib"/>
</dbReference>
<dbReference type="GO" id="GO:0004857">
    <property type="term" value="F:enzyme inhibitor activity"/>
    <property type="evidence" value="ECO:0007669"/>
    <property type="project" value="InterPro"/>
</dbReference>
<evidence type="ECO:0000313" key="7">
    <source>
        <dbReference type="Proteomes" id="UP000327013"/>
    </source>
</evidence>
<evidence type="ECO:0000256" key="4">
    <source>
        <dbReference type="SAM" id="SignalP"/>
    </source>
</evidence>
<evidence type="ECO:0000256" key="3">
    <source>
        <dbReference type="ARBA" id="ARBA00038471"/>
    </source>
</evidence>
<keyword evidence="2" id="KW-1015">Disulfide bond</keyword>
<dbReference type="SMART" id="SM00856">
    <property type="entry name" value="PMEI"/>
    <property type="match status" value="1"/>
</dbReference>
<feature type="chain" id="PRO_5024331272" description="Pectinesterase inhibitor domain-containing protein" evidence="4">
    <location>
        <begin position="25"/>
        <end position="175"/>
    </location>
</feature>
<name>A0A5N6QUU5_9ROSI</name>
<dbReference type="Gene3D" id="1.20.140.40">
    <property type="entry name" value="Invertase/pectin methylesterase inhibitor family protein"/>
    <property type="match status" value="1"/>
</dbReference>
<dbReference type="CDD" id="cd15801">
    <property type="entry name" value="PMEI-like_1"/>
    <property type="match status" value="1"/>
</dbReference>
<dbReference type="EMBL" id="CM017322">
    <property type="protein sequence ID" value="KAE8010268.1"/>
    <property type="molecule type" value="Genomic_DNA"/>
</dbReference>
<comment type="similarity">
    <text evidence="3">Belongs to the PMEI family.</text>
</comment>
<proteinExistence type="inferred from homology"/>
<dbReference type="InterPro" id="IPR052421">
    <property type="entry name" value="PCW_Enzyme_Inhibitor"/>
</dbReference>